<protein>
    <submittedName>
        <fullName evidence="5">Helix-turn-helix domain-containing protein</fullName>
    </submittedName>
</protein>
<comment type="caution">
    <text evidence="5">The sequence shown here is derived from an EMBL/GenBank/DDBJ whole genome shotgun (WGS) entry which is preliminary data.</text>
</comment>
<evidence type="ECO:0000256" key="2">
    <source>
        <dbReference type="ARBA" id="ARBA00023125"/>
    </source>
</evidence>
<gene>
    <name evidence="5" type="ORF">ACFP2T_06450</name>
</gene>
<dbReference type="PROSITE" id="PS01124">
    <property type="entry name" value="HTH_ARAC_FAMILY_2"/>
    <property type="match status" value="1"/>
</dbReference>
<accession>A0ABW1K4F9</accession>
<organism evidence="5 6">
    <name type="scientific">Plantactinospora solaniradicis</name>
    <dbReference type="NCBI Taxonomy" id="1723736"/>
    <lineage>
        <taxon>Bacteria</taxon>
        <taxon>Bacillati</taxon>
        <taxon>Actinomycetota</taxon>
        <taxon>Actinomycetes</taxon>
        <taxon>Micromonosporales</taxon>
        <taxon>Micromonosporaceae</taxon>
        <taxon>Plantactinospora</taxon>
    </lineage>
</organism>
<evidence type="ECO:0000256" key="3">
    <source>
        <dbReference type="ARBA" id="ARBA00023163"/>
    </source>
</evidence>
<dbReference type="PANTHER" id="PTHR46796">
    <property type="entry name" value="HTH-TYPE TRANSCRIPTIONAL ACTIVATOR RHAS-RELATED"/>
    <property type="match status" value="1"/>
</dbReference>
<keyword evidence="6" id="KW-1185">Reference proteome</keyword>
<dbReference type="Proteomes" id="UP001596203">
    <property type="component" value="Unassembled WGS sequence"/>
</dbReference>
<sequence length="269" mass="28970">MARLTQVHSVPVRSQSGPCETISGLPHPRLRPYVLGYAGFRSATGAPVRHRVLPLNVTTLIVDFAGPGGVVSGPRSTSTVSGRTWWGHGVSIGLTPAGVLALLGVPMPELAEGSGRLADFLGRRDAELTERLGDAPDWAGRFAVLDDRLAAWSATDRRQDGPVGAAWWRLQHPGRRLRIGALAEELGVSRRYLELGFRRQIGLSPATVARIARFQRAVHLLGHGSGLPRTAVESGYADQPHFNREVRAMAGVTPTELCAFLQYLRSAPG</sequence>
<reference evidence="6" key="1">
    <citation type="journal article" date="2019" name="Int. J. Syst. Evol. Microbiol.">
        <title>The Global Catalogue of Microorganisms (GCM) 10K type strain sequencing project: providing services to taxonomists for standard genome sequencing and annotation.</title>
        <authorList>
            <consortium name="The Broad Institute Genomics Platform"/>
            <consortium name="The Broad Institute Genome Sequencing Center for Infectious Disease"/>
            <person name="Wu L."/>
            <person name="Ma J."/>
        </authorList>
    </citation>
    <scope>NUCLEOTIDE SEQUENCE [LARGE SCALE GENOMIC DNA]</scope>
    <source>
        <strain evidence="6">ZS-35-S2</strain>
    </source>
</reference>
<keyword evidence="2" id="KW-0238">DNA-binding</keyword>
<evidence type="ECO:0000313" key="5">
    <source>
        <dbReference type="EMBL" id="MFC6015829.1"/>
    </source>
</evidence>
<dbReference type="EMBL" id="JBHSPR010000007">
    <property type="protein sequence ID" value="MFC6015829.1"/>
    <property type="molecule type" value="Genomic_DNA"/>
</dbReference>
<evidence type="ECO:0000256" key="1">
    <source>
        <dbReference type="ARBA" id="ARBA00023015"/>
    </source>
</evidence>
<dbReference type="PANTHER" id="PTHR46796:SF15">
    <property type="entry name" value="BLL1074 PROTEIN"/>
    <property type="match status" value="1"/>
</dbReference>
<dbReference type="SMART" id="SM00342">
    <property type="entry name" value="HTH_ARAC"/>
    <property type="match status" value="1"/>
</dbReference>
<keyword evidence="3" id="KW-0804">Transcription</keyword>
<dbReference type="RefSeq" id="WP_377418436.1">
    <property type="nucleotide sequence ID" value="NZ_JBHSPR010000007.1"/>
</dbReference>
<evidence type="ECO:0000259" key="4">
    <source>
        <dbReference type="PROSITE" id="PS01124"/>
    </source>
</evidence>
<dbReference type="InterPro" id="IPR050204">
    <property type="entry name" value="AraC_XylS_family_regulators"/>
</dbReference>
<dbReference type="Pfam" id="PF12833">
    <property type="entry name" value="HTH_18"/>
    <property type="match status" value="1"/>
</dbReference>
<feature type="domain" description="HTH araC/xylS-type" evidence="4">
    <location>
        <begin position="170"/>
        <end position="260"/>
    </location>
</feature>
<evidence type="ECO:0000313" key="6">
    <source>
        <dbReference type="Proteomes" id="UP001596203"/>
    </source>
</evidence>
<proteinExistence type="predicted"/>
<name>A0ABW1K4F9_9ACTN</name>
<dbReference type="Gene3D" id="1.10.10.60">
    <property type="entry name" value="Homeodomain-like"/>
    <property type="match status" value="1"/>
</dbReference>
<dbReference type="InterPro" id="IPR018060">
    <property type="entry name" value="HTH_AraC"/>
</dbReference>
<keyword evidence="1" id="KW-0805">Transcription regulation</keyword>